<feature type="compositionally biased region" description="Polar residues" evidence="1">
    <location>
        <begin position="698"/>
        <end position="710"/>
    </location>
</feature>
<feature type="region of interest" description="Disordered" evidence="1">
    <location>
        <begin position="496"/>
        <end position="729"/>
    </location>
</feature>
<evidence type="ECO:0000313" key="4">
    <source>
        <dbReference type="Proteomes" id="UP000799437"/>
    </source>
</evidence>
<feature type="region of interest" description="Disordered" evidence="1">
    <location>
        <begin position="775"/>
        <end position="802"/>
    </location>
</feature>
<reference evidence="3" key="1">
    <citation type="journal article" date="2020" name="Stud. Mycol.">
        <title>101 Dothideomycetes genomes: a test case for predicting lifestyles and emergence of pathogens.</title>
        <authorList>
            <person name="Haridas S."/>
            <person name="Albert R."/>
            <person name="Binder M."/>
            <person name="Bloem J."/>
            <person name="Labutti K."/>
            <person name="Salamov A."/>
            <person name="Andreopoulos B."/>
            <person name="Baker S."/>
            <person name="Barry K."/>
            <person name="Bills G."/>
            <person name="Bluhm B."/>
            <person name="Cannon C."/>
            <person name="Castanera R."/>
            <person name="Culley D."/>
            <person name="Daum C."/>
            <person name="Ezra D."/>
            <person name="Gonzalez J."/>
            <person name="Henrissat B."/>
            <person name="Kuo A."/>
            <person name="Liang C."/>
            <person name="Lipzen A."/>
            <person name="Lutzoni F."/>
            <person name="Magnuson J."/>
            <person name="Mondo S."/>
            <person name="Nolan M."/>
            <person name="Ohm R."/>
            <person name="Pangilinan J."/>
            <person name="Park H.-J."/>
            <person name="Ramirez L."/>
            <person name="Alfaro M."/>
            <person name="Sun H."/>
            <person name="Tritt A."/>
            <person name="Yoshinaga Y."/>
            <person name="Zwiers L.-H."/>
            <person name="Turgeon B."/>
            <person name="Goodwin S."/>
            <person name="Spatafora J."/>
            <person name="Crous P."/>
            <person name="Grigoriev I."/>
        </authorList>
    </citation>
    <scope>NUCLEOTIDE SEQUENCE</scope>
    <source>
        <strain evidence="3">CBS 121739</strain>
    </source>
</reference>
<evidence type="ECO:0000256" key="1">
    <source>
        <dbReference type="SAM" id="MobiDB-lite"/>
    </source>
</evidence>
<keyword evidence="4" id="KW-1185">Reference proteome</keyword>
<feature type="region of interest" description="Disordered" evidence="1">
    <location>
        <begin position="66"/>
        <end position="155"/>
    </location>
</feature>
<evidence type="ECO:0000259" key="2">
    <source>
        <dbReference type="PROSITE" id="PS50003"/>
    </source>
</evidence>
<feature type="compositionally biased region" description="Basic and acidic residues" evidence="1">
    <location>
        <begin position="195"/>
        <end position="215"/>
    </location>
</feature>
<feature type="compositionally biased region" description="Pro residues" evidence="1">
    <location>
        <begin position="599"/>
        <end position="610"/>
    </location>
</feature>
<organism evidence="3 4">
    <name type="scientific">Pseudovirgaria hyperparasitica</name>
    <dbReference type="NCBI Taxonomy" id="470096"/>
    <lineage>
        <taxon>Eukaryota</taxon>
        <taxon>Fungi</taxon>
        <taxon>Dikarya</taxon>
        <taxon>Ascomycota</taxon>
        <taxon>Pezizomycotina</taxon>
        <taxon>Dothideomycetes</taxon>
        <taxon>Dothideomycetes incertae sedis</taxon>
        <taxon>Acrospermales</taxon>
        <taxon>Acrospermaceae</taxon>
        <taxon>Pseudovirgaria</taxon>
    </lineage>
</organism>
<feature type="compositionally biased region" description="Polar residues" evidence="1">
    <location>
        <begin position="681"/>
        <end position="690"/>
    </location>
</feature>
<protein>
    <recommendedName>
        <fullName evidence="2">PH domain-containing protein</fullName>
    </recommendedName>
</protein>
<dbReference type="EMBL" id="ML996566">
    <property type="protein sequence ID" value="KAF2762139.1"/>
    <property type="molecule type" value="Genomic_DNA"/>
</dbReference>
<dbReference type="Proteomes" id="UP000799437">
    <property type="component" value="Unassembled WGS sequence"/>
</dbReference>
<dbReference type="GeneID" id="54487540"/>
<feature type="compositionally biased region" description="Pro residues" evidence="1">
    <location>
        <begin position="888"/>
        <end position="933"/>
    </location>
</feature>
<evidence type="ECO:0000313" key="3">
    <source>
        <dbReference type="EMBL" id="KAF2762139.1"/>
    </source>
</evidence>
<feature type="compositionally biased region" description="Low complexity" evidence="1">
    <location>
        <begin position="668"/>
        <end position="680"/>
    </location>
</feature>
<dbReference type="PROSITE" id="PS50003">
    <property type="entry name" value="PH_DOMAIN"/>
    <property type="match status" value="1"/>
</dbReference>
<proteinExistence type="predicted"/>
<feature type="region of interest" description="Disordered" evidence="1">
    <location>
        <begin position="376"/>
        <end position="445"/>
    </location>
</feature>
<feature type="compositionally biased region" description="Low complexity" evidence="1">
    <location>
        <begin position="417"/>
        <end position="435"/>
    </location>
</feature>
<feature type="domain" description="PH" evidence="2">
    <location>
        <begin position="306"/>
        <end position="342"/>
    </location>
</feature>
<gene>
    <name evidence="3" type="ORF">EJ05DRAFT_497006</name>
</gene>
<feature type="compositionally biased region" description="Pro residues" evidence="1">
    <location>
        <begin position="88"/>
        <end position="101"/>
    </location>
</feature>
<sequence length="933" mass="101912">MSRDEDILGPMKGNKNGRPPSRWRQSLMAQPSPPKQDEPTPMVIDSKAPKIQAKGSRMSLFNLFSKPNVQRARGHHEVGLQLPERPKTPPTPAVAAPPIPPKSALRPAASPGSTAPNVLLARQPGEDVTKLKSSKSASSVPRRSRHNAHWTPPPLFQAYPQAIKYATLTSSTSSAESMLRSQQEHRRQQSILKENIAKGRQDLSQQEDGKPERSKLTSKRLSAAVPFYVSDFTTKIYILVTSGYVLQYAGSGAFDRLPEKVLQLGPDSAAFASDIISGKHWVLQISQTAQEDGTVASNQRGLMARLRLQNANTRRQASNFLLVLESAEDMDSWLNAVRKEIDVLGGKEHRTEAPSPNDDFSAHHLERNPSHRYSVQRDPHQYNINGSPVQPSNASTTTSGSPTIVASEWDDVNRRLSLNGSESGSVKSSKPSSARHSSETMTTISPGSVQLNQLREGSRLSIMSVATSVSDTLTEATSGISTPEASPMAETFFRSELVEPSRDPTSLKSFAMNPTLGSNRRRSVQTFKLPTTDEDTTDSSEHTRSQDSISAGFNRPPRYRPGIPIEKKQPPAFRRSTSAPAPRIPLPPLPLSESLPPRSISPPPLSPPPRGKSFSPISSYTLSEGKAAPSASEDFPVSKTVNFSRRRSAMPDMSCVTRHTESLGRRGSGQSSASSLPSPQDESFSRQQSAPHLRERTTPSPSFNFSLPTHQSISRSPPSQAQSSQPTMNQTTCVTTLELVQPLPFRQSTVSNVPPAQRESKDLQAIIIPRRRQTAGRPLPFPIKPNRPMSVQQPPPQTPSYHQLRRPNSMQINTNHAPFASNLRSVHRSTSASSVAGPPPTTNISNLLSGPITKSKSGYFRDNVLTEPLRQHSAPQLMTRSMARLPPRAQPPNMPLPPRPPPNMPLPQPPSTMPLPLPPPTMPLPPPPPQMAV</sequence>
<feature type="region of interest" description="Disordered" evidence="1">
    <location>
        <begin position="830"/>
        <end position="849"/>
    </location>
</feature>
<feature type="region of interest" description="Disordered" evidence="1">
    <location>
        <begin position="1"/>
        <end position="48"/>
    </location>
</feature>
<dbReference type="OrthoDB" id="1749473at2759"/>
<accession>A0A6A6WIM3</accession>
<dbReference type="AlphaFoldDB" id="A0A6A6WIM3"/>
<dbReference type="InterPro" id="IPR001849">
    <property type="entry name" value="PH_domain"/>
</dbReference>
<feature type="compositionally biased region" description="Low complexity" evidence="1">
    <location>
        <begin position="711"/>
        <end position="726"/>
    </location>
</feature>
<feature type="compositionally biased region" description="Polar residues" evidence="1">
    <location>
        <begin position="382"/>
        <end position="404"/>
    </location>
</feature>
<feature type="region of interest" description="Disordered" evidence="1">
    <location>
        <begin position="879"/>
        <end position="933"/>
    </location>
</feature>
<feature type="region of interest" description="Disordered" evidence="1">
    <location>
        <begin position="194"/>
        <end position="216"/>
    </location>
</feature>
<name>A0A6A6WIM3_9PEZI</name>
<dbReference type="RefSeq" id="XP_033604590.1">
    <property type="nucleotide sequence ID" value="XM_033746486.1"/>
</dbReference>